<dbReference type="AlphaFoldDB" id="A0A0G4IDC4"/>
<feature type="compositionally biased region" description="Basic and acidic residues" evidence="1">
    <location>
        <begin position="408"/>
        <end position="420"/>
    </location>
</feature>
<dbReference type="PRINTS" id="PR00153">
    <property type="entry name" value="CSAPPISMRASE"/>
</dbReference>
<feature type="region of interest" description="Disordered" evidence="1">
    <location>
        <begin position="226"/>
        <end position="248"/>
    </location>
</feature>
<dbReference type="EMBL" id="CDMZ01005852">
    <property type="protein sequence ID" value="CEM55207.1"/>
    <property type="molecule type" value="Genomic_DNA"/>
</dbReference>
<dbReference type="PANTHER" id="PTHR11071">
    <property type="entry name" value="PEPTIDYL-PROLYL CIS-TRANS ISOMERASE"/>
    <property type="match status" value="1"/>
</dbReference>
<feature type="domain" description="PPIase cyclophilin-type" evidence="2">
    <location>
        <begin position="60"/>
        <end position="220"/>
    </location>
</feature>
<organism evidence="3">
    <name type="scientific">Chromera velia CCMP2878</name>
    <dbReference type="NCBI Taxonomy" id="1169474"/>
    <lineage>
        <taxon>Eukaryota</taxon>
        <taxon>Sar</taxon>
        <taxon>Alveolata</taxon>
        <taxon>Colpodellida</taxon>
        <taxon>Chromeraceae</taxon>
        <taxon>Chromera</taxon>
    </lineage>
</organism>
<dbReference type="GO" id="GO:0006457">
    <property type="term" value="P:protein folding"/>
    <property type="evidence" value="ECO:0007669"/>
    <property type="project" value="TreeGrafter"/>
</dbReference>
<reference evidence="3" key="1">
    <citation type="submission" date="2014-11" db="EMBL/GenBank/DDBJ databases">
        <authorList>
            <person name="Otto D Thomas"/>
            <person name="Naeem Raeece"/>
        </authorList>
    </citation>
    <scope>NUCLEOTIDE SEQUENCE</scope>
</reference>
<dbReference type="InterPro" id="IPR029000">
    <property type="entry name" value="Cyclophilin-like_dom_sf"/>
</dbReference>
<dbReference type="SUPFAM" id="SSF50891">
    <property type="entry name" value="Cyclophilin-like"/>
    <property type="match status" value="1"/>
</dbReference>
<dbReference type="PhylomeDB" id="A0A0G4IDC4"/>
<dbReference type="Gene3D" id="2.40.100.10">
    <property type="entry name" value="Cyclophilin-like"/>
    <property type="match status" value="1"/>
</dbReference>
<accession>A0A0G4IDC4</accession>
<dbReference type="InterPro" id="IPR002130">
    <property type="entry name" value="Cyclophilin-type_PPIase_dom"/>
</dbReference>
<gene>
    <name evidence="3" type="ORF">Cvel_13362</name>
</gene>
<dbReference type="GO" id="GO:0005737">
    <property type="term" value="C:cytoplasm"/>
    <property type="evidence" value="ECO:0007669"/>
    <property type="project" value="TreeGrafter"/>
</dbReference>
<sequence>MGLIRRGVTFAFDVIWRTPFAFKVMLGVPFVGLPSFLYYQEYSRKQQRNYLAANVTEKVYMDFAIGNRYVGRVLIGLYGNLCPMAVENFIQLCEGYKVGDKKIGYKNTLIHAIQKDLCLTGGDVITGVGSHGLSIFGSKFPDENFDVPFIQDGDVAMFSTGPHSNNSQFIITFTRALVLYGHCMVVGTVLKGMRIIRMIEELSTQTGRPSQTVRVVGCGMYKEAEHGPSAFPSPQELEPSAPKTPALPAKPFERYLRTPENFKASLEWQEKNKKIFPHKPRTLTQEEFEKLSEREQAEETRGHIVPHLKIRDDASPEMKAKLEAGLHSNTNQAIRDKIAGVDSPAEKAADRLAEQQTLQTLQRIKAASQEDADAKENLWKAARRSQSQRQRGEASEEAETLESGGSSGEEKEQRKPGWRT</sequence>
<evidence type="ECO:0000256" key="1">
    <source>
        <dbReference type="SAM" id="MobiDB-lite"/>
    </source>
</evidence>
<name>A0A0G4IDC4_9ALVE</name>
<proteinExistence type="predicted"/>
<evidence type="ECO:0000259" key="2">
    <source>
        <dbReference type="PROSITE" id="PS50072"/>
    </source>
</evidence>
<dbReference type="VEuPathDB" id="CryptoDB:Cvel_13362"/>
<evidence type="ECO:0000313" key="3">
    <source>
        <dbReference type="EMBL" id="CEM55207.1"/>
    </source>
</evidence>
<dbReference type="GO" id="GO:0016018">
    <property type="term" value="F:cyclosporin A binding"/>
    <property type="evidence" value="ECO:0007669"/>
    <property type="project" value="TreeGrafter"/>
</dbReference>
<protein>
    <recommendedName>
        <fullName evidence="2">PPIase cyclophilin-type domain-containing protein</fullName>
    </recommendedName>
</protein>
<feature type="region of interest" description="Disordered" evidence="1">
    <location>
        <begin position="365"/>
        <end position="420"/>
    </location>
</feature>
<dbReference type="GO" id="GO:0003755">
    <property type="term" value="F:peptidyl-prolyl cis-trans isomerase activity"/>
    <property type="evidence" value="ECO:0007669"/>
    <property type="project" value="InterPro"/>
</dbReference>
<dbReference type="Pfam" id="PF00160">
    <property type="entry name" value="Pro_isomerase"/>
    <property type="match status" value="1"/>
</dbReference>
<dbReference type="PANTHER" id="PTHR11071:SF561">
    <property type="entry name" value="PEPTIDYL-PROLYL CIS-TRANS ISOMERASE D-RELATED"/>
    <property type="match status" value="1"/>
</dbReference>
<dbReference type="PROSITE" id="PS50072">
    <property type="entry name" value="CSA_PPIASE_2"/>
    <property type="match status" value="1"/>
</dbReference>